<proteinExistence type="predicted"/>
<reference evidence="2 3" key="1">
    <citation type="submission" date="2018-08" db="EMBL/GenBank/DDBJ databases">
        <title>Bacillus phenotypic plasticity.</title>
        <authorList>
            <person name="Hurtado E."/>
        </authorList>
    </citation>
    <scope>NUCLEOTIDE SEQUENCE [LARGE SCALE GENOMIC DNA]</scope>
    <source>
        <strain evidence="2 3">427</strain>
    </source>
</reference>
<dbReference type="Pfam" id="PF14179">
    <property type="entry name" value="YppG"/>
    <property type="match status" value="1"/>
</dbReference>
<feature type="compositionally biased region" description="Pro residues" evidence="1">
    <location>
        <begin position="74"/>
        <end position="86"/>
    </location>
</feature>
<dbReference type="RefSeq" id="WP_148957563.1">
    <property type="nucleotide sequence ID" value="NZ_QSND01000002.1"/>
</dbReference>
<evidence type="ECO:0000313" key="3">
    <source>
        <dbReference type="Proteomes" id="UP000324326"/>
    </source>
</evidence>
<dbReference type="InterPro" id="IPR025555">
    <property type="entry name" value="YppG"/>
</dbReference>
<organism evidence="2 3">
    <name type="scientific">Bacillus swezeyi</name>
    <dbReference type="NCBI Taxonomy" id="1925020"/>
    <lineage>
        <taxon>Bacteria</taxon>
        <taxon>Bacillati</taxon>
        <taxon>Bacillota</taxon>
        <taxon>Bacilli</taxon>
        <taxon>Bacillales</taxon>
        <taxon>Bacillaceae</taxon>
        <taxon>Bacillus</taxon>
    </lineage>
</organism>
<comment type="caution">
    <text evidence="2">The sequence shown here is derived from an EMBL/GenBank/DDBJ whole genome shotgun (WGS) entry which is preliminary data.</text>
</comment>
<accession>A0A5M8RX14</accession>
<feature type="region of interest" description="Disordered" evidence="1">
    <location>
        <begin position="63"/>
        <end position="91"/>
    </location>
</feature>
<dbReference type="Proteomes" id="UP000324326">
    <property type="component" value="Unassembled WGS sequence"/>
</dbReference>
<dbReference type="AlphaFoldDB" id="A0A5M8RX14"/>
<sequence>MEERRTARFPYLGPPAYYPAYPEFQMNQPVQHYYSQEQAPVQRPPAYQQPFEQNVDPFSAYQQPVQQHMQQPFHPFPYPNPYPSPRPNLHQPSQFQSFLSQFKKKNGQLDFSKMMDTAGQMMSTVNQVGSLAKGFIGFFK</sequence>
<evidence type="ECO:0000313" key="2">
    <source>
        <dbReference type="EMBL" id="KAA6451716.1"/>
    </source>
</evidence>
<name>A0A5M8RX14_9BACI</name>
<gene>
    <name evidence="2" type="ORF">DX927_13405</name>
</gene>
<evidence type="ECO:0008006" key="4">
    <source>
        <dbReference type="Google" id="ProtNLM"/>
    </source>
</evidence>
<dbReference type="EMBL" id="QSND01000002">
    <property type="protein sequence ID" value="KAA6451716.1"/>
    <property type="molecule type" value="Genomic_DNA"/>
</dbReference>
<protein>
    <recommendedName>
        <fullName evidence="4">Spore coat protein</fullName>
    </recommendedName>
</protein>
<feature type="compositionally biased region" description="Low complexity" evidence="1">
    <location>
        <begin position="63"/>
        <end position="73"/>
    </location>
</feature>
<evidence type="ECO:0000256" key="1">
    <source>
        <dbReference type="SAM" id="MobiDB-lite"/>
    </source>
</evidence>